<keyword evidence="3" id="KW-0282">Flagellum</keyword>
<dbReference type="InterPro" id="IPR021136">
    <property type="entry name" value="Flagellar_hook_control-like_C"/>
</dbReference>
<dbReference type="CDD" id="cd17470">
    <property type="entry name" value="T3SS_Flik_C"/>
    <property type="match status" value="1"/>
</dbReference>
<sequence length="147" mass="16266">MPTVYQTNQQQINLPQIAFEMVRQVQHGNSRFQIRLDPAELGRVDVRLDIDKGGAVNARLIVDKAETLDLMQRDQRALQQALQQAGLDSSKTTLEFSLRQNNSGQQQNQQSGDATPVFSTEAPDELQAPSVKLFRGSLSASGINIFA</sequence>
<dbReference type="Proteomes" id="UP001220530">
    <property type="component" value="Chromosome"/>
</dbReference>
<feature type="region of interest" description="Disordered" evidence="1">
    <location>
        <begin position="97"/>
        <end position="119"/>
    </location>
</feature>
<dbReference type="InterPro" id="IPR038610">
    <property type="entry name" value="FliK-like_C_sf"/>
</dbReference>
<evidence type="ECO:0000256" key="1">
    <source>
        <dbReference type="SAM" id="MobiDB-lite"/>
    </source>
</evidence>
<evidence type="ECO:0000313" key="4">
    <source>
        <dbReference type="Proteomes" id="UP001220530"/>
    </source>
</evidence>
<keyword evidence="3" id="KW-0969">Cilium</keyword>
<evidence type="ECO:0000259" key="2">
    <source>
        <dbReference type="Pfam" id="PF02120"/>
    </source>
</evidence>
<dbReference type="Pfam" id="PF02120">
    <property type="entry name" value="Flg_hook"/>
    <property type="match status" value="1"/>
</dbReference>
<dbReference type="EMBL" id="CP118246">
    <property type="protein sequence ID" value="WDR04187.1"/>
    <property type="molecule type" value="Genomic_DNA"/>
</dbReference>
<feature type="compositionally biased region" description="Low complexity" evidence="1">
    <location>
        <begin position="100"/>
        <end position="112"/>
    </location>
</feature>
<name>A0ABY7YSM2_9HYPH</name>
<accession>A0ABY7YSM2</accession>
<feature type="domain" description="Flagellar hook-length control protein-like C-terminal" evidence="2">
    <location>
        <begin position="23"/>
        <end position="104"/>
    </location>
</feature>
<keyword evidence="3" id="KW-0966">Cell projection</keyword>
<proteinExistence type="predicted"/>
<reference evidence="3 4" key="1">
    <citation type="submission" date="2023-02" db="EMBL/GenBank/DDBJ databases">
        <title>Devosia algicola sp. nov., isolated from the phycosphere of marine algae.</title>
        <authorList>
            <person name="Kim J.M."/>
            <person name="Lee J.K."/>
            <person name="Choi B.J."/>
            <person name="Bayburt H."/>
            <person name="Jeon C.O."/>
        </authorList>
    </citation>
    <scope>NUCLEOTIDE SEQUENCE [LARGE SCALE GENOMIC DNA]</scope>
    <source>
        <strain evidence="3 4">G20-9</strain>
    </source>
</reference>
<dbReference type="Gene3D" id="3.30.750.140">
    <property type="match status" value="1"/>
</dbReference>
<organism evidence="3 4">
    <name type="scientific">Devosia algicola</name>
    <dbReference type="NCBI Taxonomy" id="3026418"/>
    <lineage>
        <taxon>Bacteria</taxon>
        <taxon>Pseudomonadati</taxon>
        <taxon>Pseudomonadota</taxon>
        <taxon>Alphaproteobacteria</taxon>
        <taxon>Hyphomicrobiales</taxon>
        <taxon>Devosiaceae</taxon>
        <taxon>Devosia</taxon>
    </lineage>
</organism>
<evidence type="ECO:0000313" key="3">
    <source>
        <dbReference type="EMBL" id="WDR04187.1"/>
    </source>
</evidence>
<dbReference type="RefSeq" id="WP_282220571.1">
    <property type="nucleotide sequence ID" value="NZ_CP118246.1"/>
</dbReference>
<keyword evidence="4" id="KW-1185">Reference proteome</keyword>
<gene>
    <name evidence="3" type="ORF">PSQ19_09450</name>
</gene>
<protein>
    <submittedName>
        <fullName evidence="3">Flagellar hook-length control protein FliK</fullName>
    </submittedName>
</protein>